<proteinExistence type="predicted"/>
<sequence>MEFIENRLKRVLENHNKGLTGPTDTIEKGVMGRKRKREEHPVVTSRIQVDPYTFVDHYHGGKPTVIVGNPVAKNPCSFESVKDVLKTIKSETTGEVRRWTIVGCDGLPYLIGN</sequence>
<dbReference type="HOGENOM" id="CLU_2135893_0_0_1"/>
<protein>
    <submittedName>
        <fullName evidence="1">Uncharacterized protein</fullName>
    </submittedName>
</protein>
<reference evidence="1" key="1">
    <citation type="journal article" date="2012" name="Nature">
        <title>The oyster genome reveals stress adaptation and complexity of shell formation.</title>
        <authorList>
            <person name="Zhang G."/>
            <person name="Fang X."/>
            <person name="Guo X."/>
            <person name="Li L."/>
            <person name="Luo R."/>
            <person name="Xu F."/>
            <person name="Yang P."/>
            <person name="Zhang L."/>
            <person name="Wang X."/>
            <person name="Qi H."/>
            <person name="Xiong Z."/>
            <person name="Que H."/>
            <person name="Xie Y."/>
            <person name="Holland P.W."/>
            <person name="Paps J."/>
            <person name="Zhu Y."/>
            <person name="Wu F."/>
            <person name="Chen Y."/>
            <person name="Wang J."/>
            <person name="Peng C."/>
            <person name="Meng J."/>
            <person name="Yang L."/>
            <person name="Liu J."/>
            <person name="Wen B."/>
            <person name="Zhang N."/>
            <person name="Huang Z."/>
            <person name="Zhu Q."/>
            <person name="Feng Y."/>
            <person name="Mount A."/>
            <person name="Hedgecock D."/>
            <person name="Xu Z."/>
            <person name="Liu Y."/>
            <person name="Domazet-Loso T."/>
            <person name="Du Y."/>
            <person name="Sun X."/>
            <person name="Zhang S."/>
            <person name="Liu B."/>
            <person name="Cheng P."/>
            <person name="Jiang X."/>
            <person name="Li J."/>
            <person name="Fan D."/>
            <person name="Wang W."/>
            <person name="Fu W."/>
            <person name="Wang T."/>
            <person name="Wang B."/>
            <person name="Zhang J."/>
            <person name="Peng Z."/>
            <person name="Li Y."/>
            <person name="Li N."/>
            <person name="Wang J."/>
            <person name="Chen M."/>
            <person name="He Y."/>
            <person name="Tan F."/>
            <person name="Song X."/>
            <person name="Zheng Q."/>
            <person name="Huang R."/>
            <person name="Yang H."/>
            <person name="Du X."/>
            <person name="Chen L."/>
            <person name="Yang M."/>
            <person name="Gaffney P.M."/>
            <person name="Wang S."/>
            <person name="Luo L."/>
            <person name="She Z."/>
            <person name="Ming Y."/>
            <person name="Huang W."/>
            <person name="Zhang S."/>
            <person name="Huang B."/>
            <person name="Zhang Y."/>
            <person name="Qu T."/>
            <person name="Ni P."/>
            <person name="Miao G."/>
            <person name="Wang J."/>
            <person name="Wang Q."/>
            <person name="Steinberg C.E."/>
            <person name="Wang H."/>
            <person name="Li N."/>
            <person name="Qian L."/>
            <person name="Zhang G."/>
            <person name="Li Y."/>
            <person name="Yang H."/>
            <person name="Liu X."/>
            <person name="Wang J."/>
            <person name="Yin Y."/>
            <person name="Wang J."/>
        </authorList>
    </citation>
    <scope>NUCLEOTIDE SEQUENCE [LARGE SCALE GENOMIC DNA]</scope>
    <source>
        <strain evidence="1">05x7-T-G4-1.051#20</strain>
    </source>
</reference>
<organism evidence="1">
    <name type="scientific">Magallana gigas</name>
    <name type="common">Pacific oyster</name>
    <name type="synonym">Crassostrea gigas</name>
    <dbReference type="NCBI Taxonomy" id="29159"/>
    <lineage>
        <taxon>Eukaryota</taxon>
        <taxon>Metazoa</taxon>
        <taxon>Spiralia</taxon>
        <taxon>Lophotrochozoa</taxon>
        <taxon>Mollusca</taxon>
        <taxon>Bivalvia</taxon>
        <taxon>Autobranchia</taxon>
        <taxon>Pteriomorphia</taxon>
        <taxon>Ostreida</taxon>
        <taxon>Ostreoidea</taxon>
        <taxon>Ostreidae</taxon>
        <taxon>Magallana</taxon>
    </lineage>
</organism>
<dbReference type="InParanoid" id="K1QVV0"/>
<name>K1QVV0_MAGGI</name>
<gene>
    <name evidence="1" type="ORF">CGI_10017626</name>
</gene>
<dbReference type="AlphaFoldDB" id="K1QVV0"/>
<accession>K1QVV0</accession>
<dbReference type="EMBL" id="JH815978">
    <property type="protein sequence ID" value="EKC25691.1"/>
    <property type="molecule type" value="Genomic_DNA"/>
</dbReference>
<evidence type="ECO:0000313" key="1">
    <source>
        <dbReference type="EMBL" id="EKC25691.1"/>
    </source>
</evidence>